<dbReference type="InterPro" id="IPR018541">
    <property type="entry name" value="Ftsk_gamma"/>
</dbReference>
<dbReference type="Proteomes" id="UP000295344">
    <property type="component" value="Unassembled WGS sequence"/>
</dbReference>
<comment type="caution">
    <text evidence="3">The sequence shown here is derived from an EMBL/GenBank/DDBJ whole genome shotgun (WGS) entry which is preliminary data.</text>
</comment>
<dbReference type="SMART" id="SM00843">
    <property type="entry name" value="Ftsk_gamma"/>
    <property type="match status" value="1"/>
</dbReference>
<name>A0A4R7FLM8_9MICO</name>
<reference evidence="3 4" key="1">
    <citation type="submission" date="2019-03" db="EMBL/GenBank/DDBJ databases">
        <title>Genomic Encyclopedia of Archaeal and Bacterial Type Strains, Phase II (KMG-II): from individual species to whole genera.</title>
        <authorList>
            <person name="Goeker M."/>
        </authorList>
    </citation>
    <scope>NUCLEOTIDE SEQUENCE [LARGE SCALE GENOMIC DNA]</scope>
    <source>
        <strain evidence="3 4">DSM 24782</strain>
    </source>
</reference>
<dbReference type="SUPFAM" id="SSF46785">
    <property type="entry name" value="Winged helix' DNA-binding domain"/>
    <property type="match status" value="1"/>
</dbReference>
<evidence type="ECO:0000313" key="3">
    <source>
        <dbReference type="EMBL" id="TDS77320.1"/>
    </source>
</evidence>
<keyword evidence="1" id="KW-0812">Transmembrane</keyword>
<keyword evidence="1" id="KW-1133">Transmembrane helix</keyword>
<dbReference type="Gene3D" id="1.10.10.10">
    <property type="entry name" value="Winged helix-like DNA-binding domain superfamily/Winged helix DNA-binding domain"/>
    <property type="match status" value="1"/>
</dbReference>
<accession>A0A4R7FLM8</accession>
<protein>
    <submittedName>
        <fullName evidence="3">FtsK-like protein</fullName>
    </submittedName>
</protein>
<dbReference type="InterPro" id="IPR036390">
    <property type="entry name" value="WH_DNA-bd_sf"/>
</dbReference>
<proteinExistence type="predicted"/>
<dbReference type="EMBL" id="SOAM01000002">
    <property type="protein sequence ID" value="TDS77320.1"/>
    <property type="molecule type" value="Genomic_DNA"/>
</dbReference>
<keyword evidence="4" id="KW-1185">Reference proteome</keyword>
<gene>
    <name evidence="3" type="ORF">CLV52_2264</name>
</gene>
<evidence type="ECO:0000259" key="2">
    <source>
        <dbReference type="SMART" id="SM00843"/>
    </source>
</evidence>
<dbReference type="AlphaFoldDB" id="A0A4R7FLM8"/>
<dbReference type="Pfam" id="PF09397">
    <property type="entry name" value="FtsK_gamma"/>
    <property type="match status" value="1"/>
</dbReference>
<evidence type="ECO:0000256" key="1">
    <source>
        <dbReference type="SAM" id="Phobius"/>
    </source>
</evidence>
<feature type="domain" description="FtsK gamma" evidence="2">
    <location>
        <begin position="99"/>
        <end position="164"/>
    </location>
</feature>
<keyword evidence="1" id="KW-0472">Membrane</keyword>
<feature type="transmembrane region" description="Helical" evidence="1">
    <location>
        <begin position="51"/>
        <end position="73"/>
    </location>
</feature>
<dbReference type="InterPro" id="IPR036388">
    <property type="entry name" value="WH-like_DNA-bd_sf"/>
</dbReference>
<organism evidence="3 4">
    <name type="scientific">Amnibacterium kyonggiense</name>
    <dbReference type="NCBI Taxonomy" id="595671"/>
    <lineage>
        <taxon>Bacteria</taxon>
        <taxon>Bacillati</taxon>
        <taxon>Actinomycetota</taxon>
        <taxon>Actinomycetes</taxon>
        <taxon>Micrococcales</taxon>
        <taxon>Microbacteriaceae</taxon>
        <taxon>Amnibacterium</taxon>
    </lineage>
</organism>
<sequence length="175" mass="19369">MVTITDERRALPPVLDELDERNARYAAVGGAVGFGMVLIAFWAWWPAGVVLGLVVGTLAVLHVGRAMTASAFAEPADGLHELAGEEELRAEFRRLRVRLGDDWPVFRRAALQVTHAQWASVAGLQRELRVSTATAQHLMGQLEREGFVGPSRGTRPRVVRLARDRAPELDRLMRL</sequence>
<evidence type="ECO:0000313" key="4">
    <source>
        <dbReference type="Proteomes" id="UP000295344"/>
    </source>
</evidence>